<feature type="domain" description="Phosphodiester glycosidase" evidence="2">
    <location>
        <begin position="74"/>
        <end position="219"/>
    </location>
</feature>
<feature type="chain" id="PRO_5042095460" evidence="1">
    <location>
        <begin position="21"/>
        <end position="245"/>
    </location>
</feature>
<keyword evidence="3" id="KW-0326">Glycosidase</keyword>
<protein>
    <submittedName>
        <fullName evidence="3">Phosphodiester glycosidase family protein</fullName>
    </submittedName>
</protein>
<sequence>MIRSLSFLLGFFAVITGHSAAAQCAVEEFESNAYTVCRADAEDDLRLFLRNDENRILGGFSAVNAALKAEGKALVFAMNAGMYHSNRMPVGLFVENGKELTPVSHGGGVGNFGLTPNGVFCISDRRVDVIETTVFEAAKPDCRFASQSGPMLVIDGELHPRFIPNGDSRYYRNGVGTTADGKTAIFAISNQQVNFHDFGRFFRDHIKVPNALFFDGKVSRLYAPEVGRRDIGLPIGPIVGLVTDR</sequence>
<evidence type="ECO:0000259" key="2">
    <source>
        <dbReference type="Pfam" id="PF09992"/>
    </source>
</evidence>
<dbReference type="Pfam" id="PF09992">
    <property type="entry name" value="NAGPA"/>
    <property type="match status" value="1"/>
</dbReference>
<gene>
    <name evidence="3" type="ORF">OH136_14315</name>
</gene>
<keyword evidence="3" id="KW-0378">Hydrolase</keyword>
<keyword evidence="1" id="KW-0732">Signal</keyword>
<dbReference type="AlphaFoldDB" id="A0AAE3LSF0"/>
<evidence type="ECO:0000313" key="3">
    <source>
        <dbReference type="EMBL" id="MCV6825733.1"/>
    </source>
</evidence>
<dbReference type="EMBL" id="JAOYFC010000003">
    <property type="protein sequence ID" value="MCV6825733.1"/>
    <property type="molecule type" value="Genomic_DNA"/>
</dbReference>
<accession>A0AAE3LSF0</accession>
<reference evidence="3" key="1">
    <citation type="submission" date="2022-10" db="EMBL/GenBank/DDBJ databases">
        <authorList>
            <person name="Yue Y."/>
        </authorList>
    </citation>
    <scope>NUCLEOTIDE SEQUENCE</scope>
    <source>
        <strain evidence="3">Z654</strain>
    </source>
</reference>
<proteinExistence type="predicted"/>
<organism evidence="3 4">
    <name type="scientific">Halocynthiibacter halioticoli</name>
    <dbReference type="NCBI Taxonomy" id="2986804"/>
    <lineage>
        <taxon>Bacteria</taxon>
        <taxon>Pseudomonadati</taxon>
        <taxon>Pseudomonadota</taxon>
        <taxon>Alphaproteobacteria</taxon>
        <taxon>Rhodobacterales</taxon>
        <taxon>Paracoccaceae</taxon>
        <taxon>Halocynthiibacter</taxon>
    </lineage>
</organism>
<comment type="caution">
    <text evidence="3">The sequence shown here is derived from an EMBL/GenBank/DDBJ whole genome shotgun (WGS) entry which is preliminary data.</text>
</comment>
<keyword evidence="4" id="KW-1185">Reference proteome</keyword>
<evidence type="ECO:0000256" key="1">
    <source>
        <dbReference type="SAM" id="SignalP"/>
    </source>
</evidence>
<dbReference type="Proteomes" id="UP001208041">
    <property type="component" value="Unassembled WGS sequence"/>
</dbReference>
<dbReference type="GO" id="GO:0016798">
    <property type="term" value="F:hydrolase activity, acting on glycosyl bonds"/>
    <property type="evidence" value="ECO:0007669"/>
    <property type="project" value="UniProtKB-KW"/>
</dbReference>
<dbReference type="RefSeq" id="WP_263954673.1">
    <property type="nucleotide sequence ID" value="NZ_JAOYFC010000003.1"/>
</dbReference>
<name>A0AAE3LSF0_9RHOB</name>
<feature type="signal peptide" evidence="1">
    <location>
        <begin position="1"/>
        <end position="20"/>
    </location>
</feature>
<evidence type="ECO:0000313" key="4">
    <source>
        <dbReference type="Proteomes" id="UP001208041"/>
    </source>
</evidence>
<dbReference type="InterPro" id="IPR018711">
    <property type="entry name" value="NAGPA"/>
</dbReference>